<reference evidence="1" key="1">
    <citation type="submission" date="2022-10" db="EMBL/GenBank/DDBJ databases">
        <title>Culturing micro-colonial fungi from biological soil crusts in the Mojave desert and describing Neophaeococcomyces mojavensis, and introducing the new genera and species Taxawa tesnikishii.</title>
        <authorList>
            <person name="Kurbessoian T."/>
            <person name="Stajich J.E."/>
        </authorList>
    </citation>
    <scope>NUCLEOTIDE SEQUENCE</scope>
    <source>
        <strain evidence="1">JES_112</strain>
    </source>
</reference>
<dbReference type="EMBL" id="JAPDRQ010000072">
    <property type="protein sequence ID" value="KAJ9656826.1"/>
    <property type="molecule type" value="Genomic_DNA"/>
</dbReference>
<protein>
    <submittedName>
        <fullName evidence="1">Uncharacterized protein</fullName>
    </submittedName>
</protein>
<proteinExistence type="predicted"/>
<accession>A0ACC3A7V0</accession>
<sequence>MDWNTALPFIAALTQDLTLTTETTRQQLIEAQQYIARAVLSGQDVNTFGFLSTSNISNPPRVRDPSTLNYLKPQSLPVTNAPNCLRRDFAIKSSVDPRVIYGIAAGQDPSITFGPFLDKFGRVIAIDVFEITTTFPVSFPNSDPYLYLTMQFEPPGTTSLASGGVWIPARQLVPSAPVNSFVGLKVLRGQLDAQPGPAAKLTLELAPVFIVEGSAASTTAPSKVCFLFRQSTGRATLVPGLSTGGAISIFGEQINLQHQQLAAVYEQGLGRVNFPMQCDRSKFGVRQGQFVLGMFQGEISVLNAAWSLPVVVWPKRNFSAPSGPGGFALSLDSGLLILPVGRDTEVSCGISVLIAEPGGIAIGGAVAVSPDKSSFINVGSQTRAASEDGIPVAAIKSTIAFRTPKQFSFRYIYQLDGNESWSYLPDVFASLDQPRDVNNSRIPFTSPSYTVFTRNKKANVTRCTVEASRALSDDHDLLSFAIRNLVFKTDRINDLYLTGECADNTLQTGVISLNTSLWYTLPILPDPYATNISFDPKMVMEYGSLGSLDFRLRWSRETSFDVDISFPPSFDVRRHINVEFSEDPKDLRSFNDILGSVENTYGMPLRDGAVLLDLSTNVSQFGISFNLQMEFVTSDISLIADQPQQVVSELALQCPLQNVRVFTLPSVQWEPITLLNQDGTLGPGSYEFSYSGPPTKLQSNSANLTPIAPREVIDQVVLNQSQTSSSELVTLFSLPFGTVAVVKALGYSNDVQKSPEVNNERPVFNPPILSAESDSVGVDMLLAGGDQISIKARIPSQTSANSIAPVTSPSLPGTAVPLYVNLNHSSNAKSVLGPIIPSVFQNSFRNMVPLTRIDISGYGESVFSNWNAVVPLTEAGISKVYFDVFSGRTSRELVEMTSVLCPYMARVVRTISIERASSGTVFRRDSGWQATSDGDYSIPGSDIKTHPGVVLGVSKVTNIRDVNPAAGDVVKFDCLMRLEDGEGFIDVPARDQLGFVVTGTNNTTLSATETTRRNVALPSARDYAWKLLDLPLGGAIDAVVNVGKSGMKTRITSVSVAPCRKDAQNPVQFAMAAWGSPVLPGEGQWSLAKTFMDGTVKAVDGLKGVPLIREGLNPKSIPLDTPYHFADPTDLLKLADPNDRAKAVRNTVYSVVHATDSHRLLFPDAALDQVKKGVKSLLPPVLADSFALGTSTGIFPKIANCIPLRKDLNIPDEAQLLQLVGGDNMLFNPGKISLDNLTRELQKDGNVASLIQTAGKLVDNVHIPSEVNVLVDTVKQVQNLDLKNISMVAQNEAKKEVNRVIGDIKSAVGKELTKFVNSNHIFGEALQEVKKVVSFLDTLGVLPPLKVSMTNEWALEISTGMGLKEFLEKIHDPATKALMTKFIQDFELAISARSTLSEAKFKLKMHLTIKVDSGFGLMAIGVAGFDLGLSTATGLSLSLELGVGIGITFTVGPFGASAYYSQSQTVMKSKDIWGVGATAVVKAHVDLVVATADLCLEAKLMLIGGTCHDHETETTIWAWAQVSIALDISIFWVVNVSVHESAEWKSCLKNGGCELEQMK</sequence>
<evidence type="ECO:0000313" key="1">
    <source>
        <dbReference type="EMBL" id="KAJ9656826.1"/>
    </source>
</evidence>
<organism evidence="1 2">
    <name type="scientific">Neophaeococcomyces mojaviensis</name>
    <dbReference type="NCBI Taxonomy" id="3383035"/>
    <lineage>
        <taxon>Eukaryota</taxon>
        <taxon>Fungi</taxon>
        <taxon>Dikarya</taxon>
        <taxon>Ascomycota</taxon>
        <taxon>Pezizomycotina</taxon>
        <taxon>Eurotiomycetes</taxon>
        <taxon>Chaetothyriomycetidae</taxon>
        <taxon>Chaetothyriales</taxon>
        <taxon>Chaetothyriales incertae sedis</taxon>
        <taxon>Neophaeococcomyces</taxon>
    </lineage>
</organism>
<name>A0ACC3A7V0_9EURO</name>
<dbReference type="Proteomes" id="UP001172386">
    <property type="component" value="Unassembled WGS sequence"/>
</dbReference>
<gene>
    <name evidence="1" type="ORF">H2198_004714</name>
</gene>
<keyword evidence="2" id="KW-1185">Reference proteome</keyword>
<evidence type="ECO:0000313" key="2">
    <source>
        <dbReference type="Proteomes" id="UP001172386"/>
    </source>
</evidence>
<comment type="caution">
    <text evidence="1">The sequence shown here is derived from an EMBL/GenBank/DDBJ whole genome shotgun (WGS) entry which is preliminary data.</text>
</comment>